<feature type="domain" description="Hflx-type G" evidence="9">
    <location>
        <begin position="186"/>
        <end position="356"/>
    </location>
</feature>
<reference evidence="10" key="1">
    <citation type="journal article" date="2020" name="ISME J.">
        <title>Gammaproteobacteria mediating utilization of methyl-, sulfur- and petroleum organic compounds in deep ocean hydrothermal plumes.</title>
        <authorList>
            <person name="Zhou Z."/>
            <person name="Liu Y."/>
            <person name="Pan J."/>
            <person name="Cron B.R."/>
            <person name="Toner B.M."/>
            <person name="Anantharaman K."/>
            <person name="Breier J.A."/>
            <person name="Dick G.J."/>
            <person name="Li M."/>
        </authorList>
    </citation>
    <scope>NUCLEOTIDE SEQUENCE</scope>
    <source>
        <strain evidence="10">SZUA-1515</strain>
    </source>
</reference>
<accession>A0A832ZWX1</accession>
<dbReference type="InterPro" id="IPR042108">
    <property type="entry name" value="GTPase_HflX_N_sf"/>
</dbReference>
<feature type="binding site" evidence="6">
    <location>
        <begin position="217"/>
        <end position="221"/>
    </location>
    <ligand>
        <name>GTP</name>
        <dbReference type="ChEBI" id="CHEBI:37565"/>
    </ligand>
</feature>
<feature type="coiled-coil region" evidence="8">
    <location>
        <begin position="108"/>
        <end position="179"/>
    </location>
</feature>
<keyword evidence="5" id="KW-0963">Cytoplasm</keyword>
<feature type="binding site" evidence="7">
    <location>
        <position position="199"/>
    </location>
    <ligand>
        <name>Mg(2+)</name>
        <dbReference type="ChEBI" id="CHEBI:18420"/>
    </ligand>
</feature>
<comment type="caution">
    <text evidence="10">The sequence shown here is derived from an EMBL/GenBank/DDBJ whole genome shotgun (WGS) entry which is preliminary data.</text>
</comment>
<evidence type="ECO:0000256" key="5">
    <source>
        <dbReference type="HAMAP-Rule" id="MF_00900"/>
    </source>
</evidence>
<dbReference type="Gene3D" id="3.40.50.300">
    <property type="entry name" value="P-loop containing nucleotide triphosphate hydrolases"/>
    <property type="match status" value="1"/>
</dbReference>
<comment type="subunit">
    <text evidence="5">Monomer. Associates with the 50S ribosomal subunit.</text>
</comment>
<dbReference type="InterPro" id="IPR005225">
    <property type="entry name" value="Small_GTP-bd"/>
</dbReference>
<feature type="binding site" evidence="7">
    <location>
        <position position="219"/>
    </location>
    <ligand>
        <name>Mg(2+)</name>
        <dbReference type="ChEBI" id="CHEBI:18420"/>
    </ligand>
</feature>
<dbReference type="HAMAP" id="MF_00900">
    <property type="entry name" value="GTPase_HflX"/>
    <property type="match status" value="1"/>
</dbReference>
<evidence type="ECO:0000256" key="8">
    <source>
        <dbReference type="SAM" id="Coils"/>
    </source>
</evidence>
<dbReference type="GO" id="GO:0046872">
    <property type="term" value="F:metal ion binding"/>
    <property type="evidence" value="ECO:0007669"/>
    <property type="project" value="UniProtKB-KW"/>
</dbReference>
<comment type="cofactor">
    <cofactor evidence="7">
        <name>Mg(2+)</name>
        <dbReference type="ChEBI" id="CHEBI:18420"/>
    </cofactor>
</comment>
<dbReference type="InterPro" id="IPR025121">
    <property type="entry name" value="GTPase_HflX_N"/>
</dbReference>
<evidence type="ECO:0000256" key="7">
    <source>
        <dbReference type="PIRSR" id="PIRSR006809-2"/>
    </source>
</evidence>
<dbReference type="PANTHER" id="PTHR10229">
    <property type="entry name" value="GTP-BINDING PROTEIN HFLX"/>
    <property type="match status" value="1"/>
</dbReference>
<protein>
    <recommendedName>
        <fullName evidence="5">GTPase HflX</fullName>
    </recommendedName>
    <alternativeName>
        <fullName evidence="5">GTP-binding protein HflX</fullName>
    </alternativeName>
</protein>
<dbReference type="GO" id="GO:0003924">
    <property type="term" value="F:GTPase activity"/>
    <property type="evidence" value="ECO:0007669"/>
    <property type="project" value="UniProtKB-UniRule"/>
</dbReference>
<dbReference type="InterPro" id="IPR006073">
    <property type="entry name" value="GTP-bd"/>
</dbReference>
<sequence>MKVAVVQRMLRKEEYNLDELKELCRTAGYEPVYSLTQVRPPHPKYNIGPGKAEELKRAVKSLGIHKVIFENDLKPVQEYNLAKLLGVQVISRIQLILEIFTLHAESAEARLQIKLAELKYELSRAKEKVKLAKKGEQPGFHGLGAYEADIYYDEISRRIAKINEKLERIRNRRMLFRRRRIEYGIPTISLTGYTNAGKSTLFNALAKESVPVSQQLFTTLSTTTRVVRFDGKKAFLSDTVGFIKNLPPLLVDAFNSTLSELIYSDLILLVVDVTEPVNVVREKINSSLDVLDEVGVSNVPILLVFNKIDLVNDAAEVRRRIEELGASLPYVAVSALKGINLDLLSSRVAEMMGGYIRIKALLTDSPEVYDVLSMLKEECKIINLTYNGSGYEIDVEAPVHVAEKVKKMSSEFRVVGGYA</sequence>
<keyword evidence="8" id="KW-0175">Coiled coil</keyword>
<dbReference type="Gene3D" id="3.40.50.11060">
    <property type="entry name" value="GTPase HflX, N-terminal domain"/>
    <property type="match status" value="1"/>
</dbReference>
<feature type="binding site" evidence="6">
    <location>
        <begin position="306"/>
        <end position="309"/>
    </location>
    <ligand>
        <name>GTP</name>
        <dbReference type="ChEBI" id="CHEBI:37565"/>
    </ligand>
</feature>
<keyword evidence="2 5" id="KW-0547">Nucleotide-binding</keyword>
<comment type="function">
    <text evidence="5">GTPase that associates with the 50S ribosomal subunit and may have a role during protein synthesis or ribosome biogenesis.</text>
</comment>
<feature type="binding site" evidence="6">
    <location>
        <begin position="334"/>
        <end position="336"/>
    </location>
    <ligand>
        <name>GTP</name>
        <dbReference type="ChEBI" id="CHEBI:37565"/>
    </ligand>
</feature>
<keyword evidence="3 7" id="KW-0460">Magnesium</keyword>
<dbReference type="InterPro" id="IPR027417">
    <property type="entry name" value="P-loop_NTPase"/>
</dbReference>
<dbReference type="InterPro" id="IPR016496">
    <property type="entry name" value="GTPase_HflX"/>
</dbReference>
<evidence type="ECO:0000256" key="4">
    <source>
        <dbReference type="ARBA" id="ARBA00023134"/>
    </source>
</evidence>
<feature type="binding site" evidence="6">
    <location>
        <begin position="238"/>
        <end position="241"/>
    </location>
    <ligand>
        <name>GTP</name>
        <dbReference type="ChEBI" id="CHEBI:37565"/>
    </ligand>
</feature>
<feature type="binding site" evidence="6">
    <location>
        <begin position="192"/>
        <end position="199"/>
    </location>
    <ligand>
        <name>GTP</name>
        <dbReference type="ChEBI" id="CHEBI:37565"/>
    </ligand>
</feature>
<gene>
    <name evidence="5 10" type="primary">hflX</name>
    <name evidence="10" type="ORF">EYH45_06865</name>
</gene>
<dbReference type="CDD" id="cd01878">
    <property type="entry name" value="HflX"/>
    <property type="match status" value="1"/>
</dbReference>
<dbReference type="Proteomes" id="UP000608579">
    <property type="component" value="Unassembled WGS sequence"/>
</dbReference>
<dbReference type="PRINTS" id="PR00326">
    <property type="entry name" value="GTP1OBG"/>
</dbReference>
<dbReference type="EMBL" id="DQVM01000131">
    <property type="protein sequence ID" value="HIQ30268.1"/>
    <property type="molecule type" value="Genomic_DNA"/>
</dbReference>
<keyword evidence="1 7" id="KW-0479">Metal-binding</keyword>
<evidence type="ECO:0000256" key="3">
    <source>
        <dbReference type="ARBA" id="ARBA00022842"/>
    </source>
</evidence>
<organism evidence="10 11">
    <name type="scientific">Caldiarchaeum subterraneum</name>
    <dbReference type="NCBI Taxonomy" id="311458"/>
    <lineage>
        <taxon>Archaea</taxon>
        <taxon>Nitrososphaerota</taxon>
        <taxon>Candidatus Caldarchaeales</taxon>
        <taxon>Candidatus Caldarchaeaceae</taxon>
        <taxon>Candidatus Caldarchaeum</taxon>
    </lineage>
</organism>
<evidence type="ECO:0000256" key="1">
    <source>
        <dbReference type="ARBA" id="ARBA00022723"/>
    </source>
</evidence>
<keyword evidence="4 5" id="KW-0342">GTP-binding</keyword>
<dbReference type="AlphaFoldDB" id="A0A832ZWX1"/>
<evidence type="ECO:0000313" key="11">
    <source>
        <dbReference type="Proteomes" id="UP000608579"/>
    </source>
</evidence>
<dbReference type="PANTHER" id="PTHR10229:SF8">
    <property type="entry name" value="GTPASE HFLX"/>
    <property type="match status" value="1"/>
</dbReference>
<dbReference type="Pfam" id="PF16360">
    <property type="entry name" value="GTP-bdg_M"/>
    <property type="match status" value="1"/>
</dbReference>
<dbReference type="GO" id="GO:0043022">
    <property type="term" value="F:ribosome binding"/>
    <property type="evidence" value="ECO:0007669"/>
    <property type="project" value="TreeGrafter"/>
</dbReference>
<dbReference type="PIRSF" id="PIRSF006809">
    <property type="entry name" value="GTP-binding_hflX_prd"/>
    <property type="match status" value="1"/>
</dbReference>
<evidence type="ECO:0000256" key="2">
    <source>
        <dbReference type="ARBA" id="ARBA00022741"/>
    </source>
</evidence>
<dbReference type="SUPFAM" id="SSF52540">
    <property type="entry name" value="P-loop containing nucleoside triphosphate hydrolases"/>
    <property type="match status" value="1"/>
</dbReference>
<dbReference type="Pfam" id="PF13167">
    <property type="entry name" value="GTP-bdg_N"/>
    <property type="match status" value="1"/>
</dbReference>
<dbReference type="Pfam" id="PF01926">
    <property type="entry name" value="MMR_HSR1"/>
    <property type="match status" value="1"/>
</dbReference>
<dbReference type="GO" id="GO:0005525">
    <property type="term" value="F:GTP binding"/>
    <property type="evidence" value="ECO:0007669"/>
    <property type="project" value="UniProtKB-UniRule"/>
</dbReference>
<dbReference type="PROSITE" id="PS51705">
    <property type="entry name" value="G_HFLX"/>
    <property type="match status" value="1"/>
</dbReference>
<dbReference type="GO" id="GO:0005737">
    <property type="term" value="C:cytoplasm"/>
    <property type="evidence" value="ECO:0007669"/>
    <property type="project" value="UniProtKB-SubCell"/>
</dbReference>
<name>A0A832ZWX1_CALS0</name>
<evidence type="ECO:0000259" key="9">
    <source>
        <dbReference type="PROSITE" id="PS51705"/>
    </source>
</evidence>
<dbReference type="NCBIfam" id="TIGR03156">
    <property type="entry name" value="GTP_HflX"/>
    <property type="match status" value="1"/>
</dbReference>
<dbReference type="Gene3D" id="6.10.250.2860">
    <property type="match status" value="1"/>
</dbReference>
<dbReference type="NCBIfam" id="TIGR00231">
    <property type="entry name" value="small_GTP"/>
    <property type="match status" value="1"/>
</dbReference>
<proteinExistence type="inferred from homology"/>
<evidence type="ECO:0000313" key="10">
    <source>
        <dbReference type="EMBL" id="HIQ30268.1"/>
    </source>
</evidence>
<dbReference type="InterPro" id="IPR032305">
    <property type="entry name" value="GTP-bd_M"/>
</dbReference>
<dbReference type="InterPro" id="IPR030394">
    <property type="entry name" value="G_HFLX_dom"/>
</dbReference>
<comment type="subcellular location">
    <subcellularLocation>
        <location evidence="5">Cytoplasm</location>
    </subcellularLocation>
    <text evidence="5">May associate with membranes.</text>
</comment>
<evidence type="ECO:0000256" key="6">
    <source>
        <dbReference type="PIRSR" id="PIRSR006809-1"/>
    </source>
</evidence>
<comment type="similarity">
    <text evidence="5">Belongs to the TRAFAC class OBG-HflX-like GTPase superfamily. HflX GTPase family.</text>
</comment>